<feature type="compositionally biased region" description="Basic and acidic residues" evidence="1">
    <location>
        <begin position="16"/>
        <end position="39"/>
    </location>
</feature>
<organism evidence="2 3">
    <name type="scientific">Prorocentrum cordatum</name>
    <dbReference type="NCBI Taxonomy" id="2364126"/>
    <lineage>
        <taxon>Eukaryota</taxon>
        <taxon>Sar</taxon>
        <taxon>Alveolata</taxon>
        <taxon>Dinophyceae</taxon>
        <taxon>Prorocentrales</taxon>
        <taxon>Prorocentraceae</taxon>
        <taxon>Prorocentrum</taxon>
    </lineage>
</organism>
<protein>
    <submittedName>
        <fullName evidence="2">Uncharacterized protein</fullName>
    </submittedName>
</protein>
<dbReference type="EMBL" id="CAUYUJ010016909">
    <property type="protein sequence ID" value="CAK0869976.1"/>
    <property type="molecule type" value="Genomic_DNA"/>
</dbReference>
<accession>A0ABN9VAG3</accession>
<keyword evidence="3" id="KW-1185">Reference proteome</keyword>
<feature type="non-terminal residue" evidence="2">
    <location>
        <position position="1"/>
    </location>
</feature>
<name>A0ABN9VAG3_9DINO</name>
<dbReference type="Proteomes" id="UP001189429">
    <property type="component" value="Unassembled WGS sequence"/>
</dbReference>
<proteinExistence type="predicted"/>
<feature type="region of interest" description="Disordered" evidence="1">
    <location>
        <begin position="1"/>
        <end position="39"/>
    </location>
</feature>
<evidence type="ECO:0000256" key="1">
    <source>
        <dbReference type="SAM" id="MobiDB-lite"/>
    </source>
</evidence>
<evidence type="ECO:0000313" key="3">
    <source>
        <dbReference type="Proteomes" id="UP001189429"/>
    </source>
</evidence>
<evidence type="ECO:0000313" key="2">
    <source>
        <dbReference type="EMBL" id="CAK0869976.1"/>
    </source>
</evidence>
<sequence>HAHVPMSEAYKNFLPKPKEKEGSAAKSARTETEEPDAASKRDELILLASVAAESRNHAAALYRTCLVPGEVGEAFYDGMRGAVGEYEKKARGQRGHGHGVPCHHALIAAALIGQTHFSAEEMGAKPPEYQKIEEFLTKYDVPKKLGREVLEFRAYETRDKGHRFRFRLVEGGDPLVKAVVEIIVRVWMQAGGEEVLGSAPASRRERKLQARIKRMKE</sequence>
<comment type="caution">
    <text evidence="2">The sequence shown here is derived from an EMBL/GenBank/DDBJ whole genome shotgun (WGS) entry which is preliminary data.</text>
</comment>
<gene>
    <name evidence="2" type="ORF">PCOR1329_LOCUS56191</name>
</gene>
<reference evidence="2" key="1">
    <citation type="submission" date="2023-10" db="EMBL/GenBank/DDBJ databases">
        <authorList>
            <person name="Chen Y."/>
            <person name="Shah S."/>
            <person name="Dougan E. K."/>
            <person name="Thang M."/>
            <person name="Chan C."/>
        </authorList>
    </citation>
    <scope>NUCLEOTIDE SEQUENCE [LARGE SCALE GENOMIC DNA]</scope>
</reference>